<dbReference type="EMBL" id="NHRY01000081">
    <property type="protein sequence ID" value="PPQ34979.1"/>
    <property type="molecule type" value="Genomic_DNA"/>
</dbReference>
<name>A0A2S6NJE5_RHOGL</name>
<accession>A0A2S6NJE5</accession>
<dbReference type="RefSeq" id="WP_146101634.1">
    <property type="nucleotide sequence ID" value="NZ_NHRY01000081.1"/>
</dbReference>
<comment type="caution">
    <text evidence="1">The sequence shown here is derived from an EMBL/GenBank/DDBJ whole genome shotgun (WGS) entry which is preliminary data.</text>
</comment>
<gene>
    <name evidence="1" type="ORF">CCS01_09135</name>
</gene>
<proteinExistence type="predicted"/>
<evidence type="ECO:0000313" key="2">
    <source>
        <dbReference type="Proteomes" id="UP000239724"/>
    </source>
</evidence>
<dbReference type="Proteomes" id="UP000239724">
    <property type="component" value="Unassembled WGS sequence"/>
</dbReference>
<protein>
    <submittedName>
        <fullName evidence="1">Uncharacterized protein</fullName>
    </submittedName>
</protein>
<dbReference type="AlphaFoldDB" id="A0A2S6NJE5"/>
<feature type="non-terminal residue" evidence="1">
    <location>
        <position position="228"/>
    </location>
</feature>
<organism evidence="1 2">
    <name type="scientific">Rhodopila globiformis</name>
    <name type="common">Rhodopseudomonas globiformis</name>
    <dbReference type="NCBI Taxonomy" id="1071"/>
    <lineage>
        <taxon>Bacteria</taxon>
        <taxon>Pseudomonadati</taxon>
        <taxon>Pseudomonadota</taxon>
        <taxon>Alphaproteobacteria</taxon>
        <taxon>Acetobacterales</taxon>
        <taxon>Acetobacteraceae</taxon>
        <taxon>Rhodopila</taxon>
    </lineage>
</organism>
<evidence type="ECO:0000313" key="1">
    <source>
        <dbReference type="EMBL" id="PPQ34979.1"/>
    </source>
</evidence>
<reference evidence="1 2" key="1">
    <citation type="journal article" date="2018" name="Arch. Microbiol.">
        <title>New insights into the metabolic potential of the phototrophic purple bacterium Rhodopila globiformis DSM 161(T) from its draft genome sequence and evidence for a vanadium-dependent nitrogenase.</title>
        <authorList>
            <person name="Imhoff J.F."/>
            <person name="Rahn T."/>
            <person name="Kunzel S."/>
            <person name="Neulinger S.C."/>
        </authorList>
    </citation>
    <scope>NUCLEOTIDE SEQUENCE [LARGE SCALE GENOMIC DNA]</scope>
    <source>
        <strain evidence="1 2">DSM 161</strain>
    </source>
</reference>
<keyword evidence="2" id="KW-1185">Reference proteome</keyword>
<sequence>MDFELAADADDVTRLARLKPLAAGRDGRARTYAVKIVWQDTPDHALLADGLTLAEQRGAWRLERLVPGPDSWLPAQPPPVVSDSPDRAALPAPLAPVAAFEGRQTVSLHRLAEAPLTLTVDKGILRAVSATRPAARIGLHGEDAAVHAAVLLIAEAMPVAVPTASLAAEAMALAIGQPPRPRRLGPPVLPPHVRTMPAALAHILGHLTDVILAHAPQAARPDDARSNG</sequence>